<organism evidence="2 3">
    <name type="scientific">Dendrobium chrysotoxum</name>
    <name type="common">Orchid</name>
    <dbReference type="NCBI Taxonomy" id="161865"/>
    <lineage>
        <taxon>Eukaryota</taxon>
        <taxon>Viridiplantae</taxon>
        <taxon>Streptophyta</taxon>
        <taxon>Embryophyta</taxon>
        <taxon>Tracheophyta</taxon>
        <taxon>Spermatophyta</taxon>
        <taxon>Magnoliopsida</taxon>
        <taxon>Liliopsida</taxon>
        <taxon>Asparagales</taxon>
        <taxon>Orchidaceae</taxon>
        <taxon>Epidendroideae</taxon>
        <taxon>Malaxideae</taxon>
        <taxon>Dendrobiinae</taxon>
        <taxon>Dendrobium</taxon>
    </lineage>
</organism>
<accession>A0AAV7FYH3</accession>
<gene>
    <name evidence="2" type="ORF">IEQ34_016588</name>
</gene>
<dbReference type="Pfam" id="PF01535">
    <property type="entry name" value="PPR"/>
    <property type="match status" value="2"/>
</dbReference>
<dbReference type="Proteomes" id="UP000775213">
    <property type="component" value="Unassembled WGS sequence"/>
</dbReference>
<sequence>MIIAYTPAGFTDEAKALFHLMLDIGNGRNHHPNHTTIAAIASSFAQFGSPSRASFLQAYNDRHGIELLNGHNIVALIDLHSKCENIDKAYNLFCRWKQKDLIQEANSKPDAICFVSLLAACIHSSMVKEGNKYSELMRSKYCITPTTEHYMGLVDLLGWVGMIEEAYRLINEGMLIGVRLNARVWDALLSRSHCNAETKEIVERCSRDVEPLIKFMTAEADGDKWKHPLSAFQIFDPKGLIIMSISR</sequence>
<evidence type="ECO:0000256" key="1">
    <source>
        <dbReference type="ARBA" id="ARBA00022737"/>
    </source>
</evidence>
<name>A0AAV7FYH3_DENCH</name>
<dbReference type="PANTHER" id="PTHR47926">
    <property type="entry name" value="PENTATRICOPEPTIDE REPEAT-CONTAINING PROTEIN"/>
    <property type="match status" value="1"/>
</dbReference>
<keyword evidence="3" id="KW-1185">Reference proteome</keyword>
<dbReference type="Gene3D" id="1.25.40.10">
    <property type="entry name" value="Tetratricopeptide repeat domain"/>
    <property type="match status" value="1"/>
</dbReference>
<dbReference type="AlphaFoldDB" id="A0AAV7FYH3"/>
<dbReference type="InterPro" id="IPR002885">
    <property type="entry name" value="PPR_rpt"/>
</dbReference>
<comment type="caution">
    <text evidence="2">The sequence shown here is derived from an EMBL/GenBank/DDBJ whole genome shotgun (WGS) entry which is preliminary data.</text>
</comment>
<dbReference type="GO" id="GO:0009451">
    <property type="term" value="P:RNA modification"/>
    <property type="evidence" value="ECO:0007669"/>
    <property type="project" value="InterPro"/>
</dbReference>
<evidence type="ECO:0000313" key="2">
    <source>
        <dbReference type="EMBL" id="KAH0454664.1"/>
    </source>
</evidence>
<dbReference type="EMBL" id="JAGFBR010000015">
    <property type="protein sequence ID" value="KAH0454664.1"/>
    <property type="molecule type" value="Genomic_DNA"/>
</dbReference>
<evidence type="ECO:0008006" key="4">
    <source>
        <dbReference type="Google" id="ProtNLM"/>
    </source>
</evidence>
<dbReference type="InterPro" id="IPR011990">
    <property type="entry name" value="TPR-like_helical_dom_sf"/>
</dbReference>
<keyword evidence="1" id="KW-0677">Repeat</keyword>
<reference evidence="2 3" key="1">
    <citation type="journal article" date="2021" name="Hortic Res">
        <title>Chromosome-scale assembly of the Dendrobium chrysotoxum genome enhances the understanding of orchid evolution.</title>
        <authorList>
            <person name="Zhang Y."/>
            <person name="Zhang G.Q."/>
            <person name="Zhang D."/>
            <person name="Liu X.D."/>
            <person name="Xu X.Y."/>
            <person name="Sun W.H."/>
            <person name="Yu X."/>
            <person name="Zhu X."/>
            <person name="Wang Z.W."/>
            <person name="Zhao X."/>
            <person name="Zhong W.Y."/>
            <person name="Chen H."/>
            <person name="Yin W.L."/>
            <person name="Huang T."/>
            <person name="Niu S.C."/>
            <person name="Liu Z.J."/>
        </authorList>
    </citation>
    <scope>NUCLEOTIDE SEQUENCE [LARGE SCALE GENOMIC DNA]</scope>
    <source>
        <strain evidence="2">Lindl</strain>
    </source>
</reference>
<dbReference type="InterPro" id="IPR046960">
    <property type="entry name" value="PPR_At4g14850-like_plant"/>
</dbReference>
<evidence type="ECO:0000313" key="3">
    <source>
        <dbReference type="Proteomes" id="UP000775213"/>
    </source>
</evidence>
<dbReference type="GO" id="GO:0003723">
    <property type="term" value="F:RNA binding"/>
    <property type="evidence" value="ECO:0007669"/>
    <property type="project" value="InterPro"/>
</dbReference>
<dbReference type="PANTHER" id="PTHR47926:SF457">
    <property type="entry name" value="PENTACOTRIPEPTIDE-REPEAT REGION OF PRORP DOMAIN-CONTAINING PROTEIN"/>
    <property type="match status" value="1"/>
</dbReference>
<protein>
    <recommendedName>
        <fullName evidence="4">Pentatricopeptide repeat-containing protein</fullName>
    </recommendedName>
</protein>
<proteinExistence type="predicted"/>